<evidence type="ECO:0000256" key="1">
    <source>
        <dbReference type="SAM" id="MobiDB-lite"/>
    </source>
</evidence>
<dbReference type="STRING" id="4432.A0A1U7ZLW2"/>
<dbReference type="PANTHER" id="PTHR37210:SF2">
    <property type="entry name" value="PROTEIN CHLOROPLAST VESICULATION"/>
    <property type="match status" value="1"/>
</dbReference>
<dbReference type="GeneID" id="104595278"/>
<dbReference type="Proteomes" id="UP000189703">
    <property type="component" value="Unplaced"/>
</dbReference>
<name>A0A1U7ZLW2_NELNU</name>
<dbReference type="PANTHER" id="PTHR37210">
    <property type="entry name" value="EXPRESSED PROTEIN"/>
    <property type="match status" value="1"/>
</dbReference>
<dbReference type="OMA" id="WSDKRRC"/>
<reference evidence="3" key="1">
    <citation type="submission" date="2025-08" db="UniProtKB">
        <authorList>
            <consortium name="RefSeq"/>
        </authorList>
    </citation>
    <scope>IDENTIFICATION</scope>
</reference>
<dbReference type="FunCoup" id="A0A1U7ZLW2">
    <property type="interactions" value="74"/>
</dbReference>
<dbReference type="OrthoDB" id="1892100at2759"/>
<dbReference type="KEGG" id="nnu:104595278"/>
<sequence length="159" mass="17198">MAVSSTCFLNFSPPITPGSKPPPATPSAPALHPSKSNHISCRPTKEGSWRKQCVLAMACIMVSCEMGHLGGDGECCKAKAEDLQQAAVAKAAKRGVVRWSDRRMCPPWRVNSLEIVVPENLPRPSAQRRWESVDLSRVAAPPVKAITIRAANSSNCYTM</sequence>
<evidence type="ECO:0000313" key="3">
    <source>
        <dbReference type="RefSeq" id="XP_010254251.1"/>
    </source>
</evidence>
<feature type="region of interest" description="Disordered" evidence="1">
    <location>
        <begin position="14"/>
        <end position="43"/>
    </location>
</feature>
<dbReference type="AlphaFoldDB" id="A0A1U7ZLW2"/>
<proteinExistence type="predicted"/>
<gene>
    <name evidence="3" type="primary">LOC104595278</name>
</gene>
<dbReference type="eggNOG" id="ENOG502S9UX">
    <property type="taxonomic scope" value="Eukaryota"/>
</dbReference>
<feature type="compositionally biased region" description="Pro residues" evidence="1">
    <location>
        <begin position="14"/>
        <end position="26"/>
    </location>
</feature>
<organism evidence="2 3">
    <name type="scientific">Nelumbo nucifera</name>
    <name type="common">Sacred lotus</name>
    <dbReference type="NCBI Taxonomy" id="4432"/>
    <lineage>
        <taxon>Eukaryota</taxon>
        <taxon>Viridiplantae</taxon>
        <taxon>Streptophyta</taxon>
        <taxon>Embryophyta</taxon>
        <taxon>Tracheophyta</taxon>
        <taxon>Spermatophyta</taxon>
        <taxon>Magnoliopsida</taxon>
        <taxon>Proteales</taxon>
        <taxon>Nelumbonaceae</taxon>
        <taxon>Nelumbo</taxon>
    </lineage>
</organism>
<dbReference type="InterPro" id="IPR053350">
    <property type="entry name" value="CV_Inducer"/>
</dbReference>
<dbReference type="RefSeq" id="XP_010254251.1">
    <property type="nucleotide sequence ID" value="XM_010255949.2"/>
</dbReference>
<keyword evidence="2" id="KW-1185">Reference proteome</keyword>
<protein>
    <submittedName>
        <fullName evidence="3">Uncharacterized protein LOC104595278 isoform X1</fullName>
    </submittedName>
</protein>
<accession>A0A1U7ZLW2</accession>
<evidence type="ECO:0000313" key="2">
    <source>
        <dbReference type="Proteomes" id="UP000189703"/>
    </source>
</evidence>